<organism evidence="1 2">
    <name type="scientific">Williamsia deligens</name>
    <dbReference type="NCBI Taxonomy" id="321325"/>
    <lineage>
        <taxon>Bacteria</taxon>
        <taxon>Bacillati</taxon>
        <taxon>Actinomycetota</taxon>
        <taxon>Actinomycetes</taxon>
        <taxon>Mycobacteriales</taxon>
        <taxon>Nocardiaceae</taxon>
        <taxon>Williamsia</taxon>
    </lineage>
</organism>
<dbReference type="EMBL" id="JBHTIL010000001">
    <property type="protein sequence ID" value="MFD0925365.1"/>
    <property type="molecule type" value="Genomic_DNA"/>
</dbReference>
<evidence type="ECO:0008006" key="3">
    <source>
        <dbReference type="Google" id="ProtNLM"/>
    </source>
</evidence>
<evidence type="ECO:0000313" key="1">
    <source>
        <dbReference type="EMBL" id="MFD0925365.1"/>
    </source>
</evidence>
<keyword evidence="2" id="KW-1185">Reference proteome</keyword>
<gene>
    <name evidence="1" type="ORF">ACFQ04_06395</name>
</gene>
<reference evidence="2" key="1">
    <citation type="journal article" date="2019" name="Int. J. Syst. Evol. Microbiol.">
        <title>The Global Catalogue of Microorganisms (GCM) 10K type strain sequencing project: providing services to taxonomists for standard genome sequencing and annotation.</title>
        <authorList>
            <consortium name="The Broad Institute Genomics Platform"/>
            <consortium name="The Broad Institute Genome Sequencing Center for Infectious Disease"/>
            <person name="Wu L."/>
            <person name="Ma J."/>
        </authorList>
    </citation>
    <scope>NUCLEOTIDE SEQUENCE [LARGE SCALE GENOMIC DNA]</scope>
    <source>
        <strain evidence="2">CCUG 50873</strain>
    </source>
</reference>
<sequence length="91" mass="8978">MSEHGGTAAGGGVDPVLNAVVSLPGGRGLCVETRTADETAIEMLAADGHVVRITVRPGGEIVVTTDGLAGTGQVVIVDAHGTVRPEPAPAV</sequence>
<proteinExistence type="predicted"/>
<protein>
    <recommendedName>
        <fullName evidence="3">ATP-binding protein</fullName>
    </recommendedName>
</protein>
<evidence type="ECO:0000313" key="2">
    <source>
        <dbReference type="Proteomes" id="UP001597068"/>
    </source>
</evidence>
<dbReference type="Proteomes" id="UP001597068">
    <property type="component" value="Unassembled WGS sequence"/>
</dbReference>
<comment type="caution">
    <text evidence="1">The sequence shown here is derived from an EMBL/GenBank/DDBJ whole genome shotgun (WGS) entry which is preliminary data.</text>
</comment>
<accession>A0ABW3G6X3</accession>
<name>A0ABW3G6X3_9NOCA</name>
<dbReference type="RefSeq" id="WP_253646680.1">
    <property type="nucleotide sequence ID" value="NZ_BAAAMO010000002.1"/>
</dbReference>